<dbReference type="PANTHER" id="PTHR46268">
    <property type="entry name" value="STRESS RESPONSE PROTEIN NHAX"/>
    <property type="match status" value="1"/>
</dbReference>
<dbReference type="Pfam" id="PF00582">
    <property type="entry name" value="Usp"/>
    <property type="match status" value="1"/>
</dbReference>
<accession>A0A0K1YAR4</accession>
<reference evidence="4" key="1">
    <citation type="journal article" date="2015" name="BMC Genomics">
        <title>Diversity of the cell-wall associated genomic island of the archaeon Haloquadratum walsbyi.</title>
        <authorList>
            <person name="Martin-Cuadrado A.B."/>
            <person name="Pasic L."/>
            <person name="Rodriguez-Valera F."/>
        </authorList>
    </citation>
    <scope>NUCLEOTIDE SEQUENCE</scope>
</reference>
<evidence type="ECO:0000256" key="1">
    <source>
        <dbReference type="ARBA" id="ARBA00008791"/>
    </source>
</evidence>
<dbReference type="Gene3D" id="3.40.50.620">
    <property type="entry name" value="HUPs"/>
    <property type="match status" value="1"/>
</dbReference>
<dbReference type="EMBL" id="KT322173">
    <property type="protein sequence ID" value="AKY04205.1"/>
    <property type="molecule type" value="Genomic_DNA"/>
</dbReference>
<organism evidence="4">
    <name type="scientific">uncultured haloarchaeon</name>
    <dbReference type="NCBI Taxonomy" id="160804"/>
    <lineage>
        <taxon>Archaea</taxon>
        <taxon>Methanobacteriati</taxon>
        <taxon>Methanobacteriota</taxon>
        <taxon>Stenosarchaea group</taxon>
        <taxon>Halobacteria</taxon>
        <taxon>Halobacteriales</taxon>
        <taxon>Halobacteriaceae</taxon>
        <taxon>environmental samples</taxon>
    </lineage>
</organism>
<sequence length="165" mass="17512">MTESSANPSVEHILVPVDGSPQSESAVEYVTGIFPTADVTLLTVIDPVSGFAAYDGTTEGSWKTQAQQAAESLLAEKRSMLQAETDESSNDDADIDTDTEPISQTIETVVEFGEPVESIQEAADTYDVDQIVIGSHGRAGLQRIIVGSVAENVMRGVSIPVTIVR</sequence>
<dbReference type="PRINTS" id="PR01438">
    <property type="entry name" value="UNVRSLSTRESS"/>
</dbReference>
<feature type="compositionally biased region" description="Acidic residues" evidence="2">
    <location>
        <begin position="84"/>
        <end position="99"/>
    </location>
</feature>
<dbReference type="InterPro" id="IPR006015">
    <property type="entry name" value="Universal_stress_UspA"/>
</dbReference>
<proteinExistence type="inferred from homology"/>
<protein>
    <submittedName>
        <fullName evidence="4">Universal stress protein UspA</fullName>
    </submittedName>
</protein>
<evidence type="ECO:0000313" key="4">
    <source>
        <dbReference type="EMBL" id="AKY04205.1"/>
    </source>
</evidence>
<feature type="region of interest" description="Disordered" evidence="2">
    <location>
        <begin position="79"/>
        <end position="99"/>
    </location>
</feature>
<dbReference type="CDD" id="cd00293">
    <property type="entry name" value="USP-like"/>
    <property type="match status" value="1"/>
</dbReference>
<dbReference type="AlphaFoldDB" id="A0A0K1YAR4"/>
<feature type="domain" description="UspA" evidence="3">
    <location>
        <begin position="11"/>
        <end position="165"/>
    </location>
</feature>
<dbReference type="InterPro" id="IPR014729">
    <property type="entry name" value="Rossmann-like_a/b/a_fold"/>
</dbReference>
<dbReference type="InterPro" id="IPR006016">
    <property type="entry name" value="UspA"/>
</dbReference>
<dbReference type="SUPFAM" id="SSF52402">
    <property type="entry name" value="Adenine nucleotide alpha hydrolases-like"/>
    <property type="match status" value="1"/>
</dbReference>
<evidence type="ECO:0000256" key="2">
    <source>
        <dbReference type="SAM" id="MobiDB-lite"/>
    </source>
</evidence>
<comment type="similarity">
    <text evidence="1">Belongs to the universal stress protein A family.</text>
</comment>
<evidence type="ECO:0000259" key="3">
    <source>
        <dbReference type="Pfam" id="PF00582"/>
    </source>
</evidence>
<name>A0A0K1YAR4_9EURY</name>
<dbReference type="PANTHER" id="PTHR46268:SF6">
    <property type="entry name" value="UNIVERSAL STRESS PROTEIN UP12"/>
    <property type="match status" value="1"/>
</dbReference>